<dbReference type="InterPro" id="IPR000653">
    <property type="entry name" value="DegT/StrS_aminotransferase"/>
</dbReference>
<organism evidence="6 7">
    <name type="scientific">Piscinibacter terrae</name>
    <dbReference type="NCBI Taxonomy" id="2496871"/>
    <lineage>
        <taxon>Bacteria</taxon>
        <taxon>Pseudomonadati</taxon>
        <taxon>Pseudomonadota</taxon>
        <taxon>Betaproteobacteria</taxon>
        <taxon>Burkholderiales</taxon>
        <taxon>Sphaerotilaceae</taxon>
        <taxon>Piscinibacter</taxon>
    </lineage>
</organism>
<keyword evidence="7" id="KW-1185">Reference proteome</keyword>
<evidence type="ECO:0000313" key="6">
    <source>
        <dbReference type="EMBL" id="RQP24373.1"/>
    </source>
</evidence>
<dbReference type="PANTHER" id="PTHR30244">
    <property type="entry name" value="TRANSAMINASE"/>
    <property type="match status" value="1"/>
</dbReference>
<dbReference type="Pfam" id="PF01041">
    <property type="entry name" value="DegT_DnrJ_EryC1"/>
    <property type="match status" value="1"/>
</dbReference>
<dbReference type="InterPro" id="IPR015421">
    <property type="entry name" value="PyrdxlP-dep_Trfase_major"/>
</dbReference>
<dbReference type="EMBL" id="QUSW01000003">
    <property type="protein sequence ID" value="RQP24373.1"/>
    <property type="molecule type" value="Genomic_DNA"/>
</dbReference>
<name>A0A3N7HRL0_9BURK</name>
<dbReference type="RefSeq" id="WP_124540901.1">
    <property type="nucleotide sequence ID" value="NZ_QUSW01000003.1"/>
</dbReference>
<dbReference type="GO" id="GO:0030170">
    <property type="term" value="F:pyridoxal phosphate binding"/>
    <property type="evidence" value="ECO:0007669"/>
    <property type="project" value="TreeGrafter"/>
</dbReference>
<keyword evidence="6" id="KW-0032">Aminotransferase</keyword>
<keyword evidence="6" id="KW-0808">Transferase</keyword>
<dbReference type="GO" id="GO:0008483">
    <property type="term" value="F:transaminase activity"/>
    <property type="evidence" value="ECO:0007669"/>
    <property type="project" value="UniProtKB-KW"/>
</dbReference>
<evidence type="ECO:0000256" key="2">
    <source>
        <dbReference type="ARBA" id="ARBA00037999"/>
    </source>
</evidence>
<dbReference type="InterPro" id="IPR015424">
    <property type="entry name" value="PyrdxlP-dep_Trfase"/>
</dbReference>
<protein>
    <submittedName>
        <fullName evidence="6">DegT/DnrJ/EryC1/StrS aminotransferase</fullName>
    </submittedName>
</protein>
<proteinExistence type="inferred from homology"/>
<dbReference type="OrthoDB" id="9804264at2"/>
<keyword evidence="1 4" id="KW-0663">Pyridoxal phosphate</keyword>
<sequence length="398" mass="42577">MPAIPLMIPDLPPAAAVLPYLERIDAAKWYTNFGPLVKEFEAQLLVQLAPGREDIRLVTTSNATVAIEMALQALHLPRGARVLVPGLTFVATGTSVIRAGHEPVMSDVDADSWLLTPAIASRALAATRIDAVLPVATFGCPQDVDQWRAWSEQTGVPVLIDAAGAFGNQPVGPVPVVFSLHATKSLGIGEGGFVVSDDADFIERIRRLSNFGIGANHGEVDEAGTNGKMSEYHAAVGLAALPRWQAKREVRLSLQAGYRLALQQHAPTVMWQDKPEGIPTILVVAMPSGVDAGAIASRLATRGIETRRWYCPPLFEHRAFAGCDAAGPLDVSRDIAGRLLGLPFHLHLQIDDVSTVCSELGAAIDDEQSHHTSPAALDFVSLPAKTAVHRPRRAARRG</sequence>
<evidence type="ECO:0000256" key="3">
    <source>
        <dbReference type="PIRSR" id="PIRSR000390-1"/>
    </source>
</evidence>
<dbReference type="Gene3D" id="3.40.640.10">
    <property type="entry name" value="Type I PLP-dependent aspartate aminotransferase-like (Major domain)"/>
    <property type="match status" value="1"/>
</dbReference>
<evidence type="ECO:0000256" key="5">
    <source>
        <dbReference type="RuleBase" id="RU004508"/>
    </source>
</evidence>
<dbReference type="SUPFAM" id="SSF53383">
    <property type="entry name" value="PLP-dependent transferases"/>
    <property type="match status" value="1"/>
</dbReference>
<accession>A0A3N7HRL0</accession>
<evidence type="ECO:0000256" key="4">
    <source>
        <dbReference type="PIRSR" id="PIRSR000390-2"/>
    </source>
</evidence>
<gene>
    <name evidence="6" type="ORF">DZC73_13835</name>
</gene>
<dbReference type="Proteomes" id="UP000267464">
    <property type="component" value="Unassembled WGS sequence"/>
</dbReference>
<dbReference type="GO" id="GO:0000271">
    <property type="term" value="P:polysaccharide biosynthetic process"/>
    <property type="evidence" value="ECO:0007669"/>
    <property type="project" value="TreeGrafter"/>
</dbReference>
<reference evidence="6 7" key="2">
    <citation type="submission" date="2018-12" db="EMBL/GenBank/DDBJ databases">
        <title>Rhizobacter gummiphilus sp. nov., a rubber-degrading bacterium isolated from the soil of a botanical garden in Japan.</title>
        <authorList>
            <person name="Shunsuke S.S."/>
        </authorList>
    </citation>
    <scope>NUCLEOTIDE SEQUENCE [LARGE SCALE GENOMIC DNA]</scope>
    <source>
        <strain evidence="6 7">S-16</strain>
    </source>
</reference>
<comment type="similarity">
    <text evidence="2 5">Belongs to the DegT/DnrJ/EryC1 family.</text>
</comment>
<feature type="modified residue" description="N6-(pyridoxal phosphate)lysine" evidence="4">
    <location>
        <position position="184"/>
    </location>
</feature>
<comment type="caution">
    <text evidence="6">The sequence shown here is derived from an EMBL/GenBank/DDBJ whole genome shotgun (WGS) entry which is preliminary data.</text>
</comment>
<dbReference type="AlphaFoldDB" id="A0A3N7HRL0"/>
<reference evidence="6 7" key="1">
    <citation type="submission" date="2018-08" db="EMBL/GenBank/DDBJ databases">
        <authorList>
            <person name="Khan S.A."/>
            <person name="Jeon C.O."/>
            <person name="Chun B.H."/>
            <person name="Jeong S.E."/>
        </authorList>
    </citation>
    <scope>NUCLEOTIDE SEQUENCE [LARGE SCALE GENOMIC DNA]</scope>
    <source>
        <strain evidence="6 7">S-16</strain>
    </source>
</reference>
<dbReference type="PIRSF" id="PIRSF000390">
    <property type="entry name" value="PLP_StrS"/>
    <property type="match status" value="1"/>
</dbReference>
<evidence type="ECO:0000256" key="1">
    <source>
        <dbReference type="ARBA" id="ARBA00022898"/>
    </source>
</evidence>
<feature type="active site" description="Proton acceptor" evidence="3">
    <location>
        <position position="184"/>
    </location>
</feature>
<dbReference type="PANTHER" id="PTHR30244:SF9">
    <property type="entry name" value="PROTEIN RV3402C"/>
    <property type="match status" value="1"/>
</dbReference>
<evidence type="ECO:0000313" key="7">
    <source>
        <dbReference type="Proteomes" id="UP000267464"/>
    </source>
</evidence>